<evidence type="ECO:0000256" key="1">
    <source>
        <dbReference type="ARBA" id="ARBA00004651"/>
    </source>
</evidence>
<name>A0A0G1RV00_9BACT</name>
<evidence type="ECO:0000313" key="10">
    <source>
        <dbReference type="EMBL" id="KKU60982.1"/>
    </source>
</evidence>
<reference evidence="10 11" key="1">
    <citation type="journal article" date="2015" name="Nature">
        <title>rRNA introns, odd ribosomes, and small enigmatic genomes across a large radiation of phyla.</title>
        <authorList>
            <person name="Brown C.T."/>
            <person name="Hug L.A."/>
            <person name="Thomas B.C."/>
            <person name="Sharon I."/>
            <person name="Castelle C.J."/>
            <person name="Singh A."/>
            <person name="Wilkins M.J."/>
            <person name="Williams K.H."/>
            <person name="Banfield J.F."/>
        </authorList>
    </citation>
    <scope>NUCLEOTIDE SEQUENCE [LARGE SCALE GENOMIC DNA]</scope>
</reference>
<keyword evidence="4" id="KW-0808">Transferase</keyword>
<evidence type="ECO:0000256" key="4">
    <source>
        <dbReference type="ARBA" id="ARBA00022679"/>
    </source>
</evidence>
<evidence type="ECO:0000259" key="9">
    <source>
        <dbReference type="Pfam" id="PF13231"/>
    </source>
</evidence>
<sequence>MKSKLFYLIVFLAFFSRFVGLSGLPPALNRDEAGIGYNAYSLIQTGRDEHGQRLPLAFQSIGDYKMPLYIYAATIPVSLFGLNDFSIRFWSALAGVVSVITVYYLVRELFHSRSVPQAQHHSGGVLAALLFALNPWAIFYSRIAFEANLALAFFLVGLFFTLRGFKNIGYFASGLGLFLLALLTYSSSLIFIPVFLAVYFFVNRRQLDRQRLVFLAVFLSATALIVGSLWSVSAQKSSITIFSDPATIDYYSRTRTEVFDQNQFLARTWWNKYVFFARRVGDNYLATFSPKFLLTQGGNHPWHQIPGMGYFYPLEIVFAVIGLYWLLRRVTRNPQLVTLLVWLLLAPLPSAITIDAPHATRSFHLLPLILILSALGVAASYPYLKKRRLIIFLIGLLYVVNFSYFAYQYITVYPKKIAGFLPVGIKESLKFVNQKNLDGNIYLTGIHDSTYLYPLVYTGFDPQAFQSQASWTKPDSAGLTNAYAFGQFVIVDDLKDVANPFDSAQGKPAAVILPQDLNYQGETAASFGNYRVFLP</sequence>
<feature type="transmembrane region" description="Helical" evidence="8">
    <location>
        <begin position="177"/>
        <end position="200"/>
    </location>
</feature>
<dbReference type="Proteomes" id="UP000033860">
    <property type="component" value="Unassembled WGS sequence"/>
</dbReference>
<evidence type="ECO:0000256" key="6">
    <source>
        <dbReference type="ARBA" id="ARBA00022989"/>
    </source>
</evidence>
<feature type="domain" description="Glycosyltransferase RgtA/B/C/D-like" evidence="9">
    <location>
        <begin position="67"/>
        <end position="226"/>
    </location>
</feature>
<accession>A0A0G1RV00</accession>
<evidence type="ECO:0000256" key="8">
    <source>
        <dbReference type="SAM" id="Phobius"/>
    </source>
</evidence>
<keyword evidence="2" id="KW-1003">Cell membrane</keyword>
<feature type="transmembrane region" description="Helical" evidence="8">
    <location>
        <begin position="365"/>
        <end position="384"/>
    </location>
</feature>
<dbReference type="GO" id="GO:0005886">
    <property type="term" value="C:plasma membrane"/>
    <property type="evidence" value="ECO:0007669"/>
    <property type="project" value="UniProtKB-SubCell"/>
</dbReference>
<evidence type="ECO:0000256" key="5">
    <source>
        <dbReference type="ARBA" id="ARBA00022692"/>
    </source>
</evidence>
<feature type="transmembrane region" description="Helical" evidence="8">
    <location>
        <begin position="339"/>
        <end position="359"/>
    </location>
</feature>
<evidence type="ECO:0000256" key="2">
    <source>
        <dbReference type="ARBA" id="ARBA00022475"/>
    </source>
</evidence>
<evidence type="ECO:0000256" key="3">
    <source>
        <dbReference type="ARBA" id="ARBA00022676"/>
    </source>
</evidence>
<dbReference type="PANTHER" id="PTHR33908:SF11">
    <property type="entry name" value="MEMBRANE PROTEIN"/>
    <property type="match status" value="1"/>
</dbReference>
<dbReference type="EMBL" id="LCNT01000005">
    <property type="protein sequence ID" value="KKU60982.1"/>
    <property type="molecule type" value="Genomic_DNA"/>
</dbReference>
<keyword evidence="5 8" id="KW-0812">Transmembrane</keyword>
<feature type="transmembrane region" description="Helical" evidence="8">
    <location>
        <begin position="212"/>
        <end position="232"/>
    </location>
</feature>
<dbReference type="GO" id="GO:0016763">
    <property type="term" value="F:pentosyltransferase activity"/>
    <property type="evidence" value="ECO:0007669"/>
    <property type="project" value="TreeGrafter"/>
</dbReference>
<evidence type="ECO:0000313" key="11">
    <source>
        <dbReference type="Proteomes" id="UP000033860"/>
    </source>
</evidence>
<dbReference type="InterPro" id="IPR050297">
    <property type="entry name" value="LipidA_mod_glycosyltrf_83"/>
</dbReference>
<gene>
    <name evidence="10" type="ORF">UX85_C0005G0020</name>
</gene>
<feature type="transmembrane region" description="Helical" evidence="8">
    <location>
        <begin position="389"/>
        <end position="407"/>
    </location>
</feature>
<feature type="transmembrane region" description="Helical" evidence="8">
    <location>
        <begin position="310"/>
        <end position="327"/>
    </location>
</feature>
<feature type="transmembrane region" description="Helical" evidence="8">
    <location>
        <begin position="147"/>
        <end position="165"/>
    </location>
</feature>
<dbReference type="GO" id="GO:0009103">
    <property type="term" value="P:lipopolysaccharide biosynthetic process"/>
    <property type="evidence" value="ECO:0007669"/>
    <property type="project" value="UniProtKB-ARBA"/>
</dbReference>
<evidence type="ECO:0000256" key="7">
    <source>
        <dbReference type="ARBA" id="ARBA00023136"/>
    </source>
</evidence>
<dbReference type="AlphaFoldDB" id="A0A0G1RV00"/>
<comment type="caution">
    <text evidence="10">The sequence shown here is derived from an EMBL/GenBank/DDBJ whole genome shotgun (WGS) entry which is preliminary data.</text>
</comment>
<proteinExistence type="predicted"/>
<feature type="transmembrane region" description="Helical" evidence="8">
    <location>
        <begin position="66"/>
        <end position="82"/>
    </location>
</feature>
<keyword evidence="6 8" id="KW-1133">Transmembrane helix</keyword>
<dbReference type="InterPro" id="IPR038731">
    <property type="entry name" value="RgtA/B/C-like"/>
</dbReference>
<feature type="transmembrane region" description="Helical" evidence="8">
    <location>
        <begin position="89"/>
        <end position="106"/>
    </location>
</feature>
<comment type="subcellular location">
    <subcellularLocation>
        <location evidence="1">Cell membrane</location>
        <topology evidence="1">Multi-pass membrane protein</topology>
    </subcellularLocation>
</comment>
<dbReference type="Pfam" id="PF13231">
    <property type="entry name" value="PMT_2"/>
    <property type="match status" value="1"/>
</dbReference>
<keyword evidence="7 8" id="KW-0472">Membrane</keyword>
<feature type="transmembrane region" description="Helical" evidence="8">
    <location>
        <begin position="118"/>
        <end position="140"/>
    </location>
</feature>
<protein>
    <recommendedName>
        <fullName evidence="9">Glycosyltransferase RgtA/B/C/D-like domain-containing protein</fullName>
    </recommendedName>
</protein>
<dbReference type="PANTHER" id="PTHR33908">
    <property type="entry name" value="MANNOSYLTRANSFERASE YKCB-RELATED"/>
    <property type="match status" value="1"/>
</dbReference>
<keyword evidence="3" id="KW-0328">Glycosyltransferase</keyword>
<organism evidence="10 11">
    <name type="scientific">Candidatus Beckwithbacteria bacterium GW2011_GWB1_47_15</name>
    <dbReference type="NCBI Taxonomy" id="1618371"/>
    <lineage>
        <taxon>Bacteria</taxon>
        <taxon>Candidatus Beckwithiibacteriota</taxon>
    </lineage>
</organism>